<dbReference type="Proteomes" id="UP000324758">
    <property type="component" value="Unassembled WGS sequence"/>
</dbReference>
<sequence length="136" mass="15954">MTAIFALFFYLLFLPLVFAHEHTNAVPEIDRKFLDHLQRPDNRPNERIDEKSKSCCTDKDAVSVEYKMVVLEGAKYPEPEWYVWIEAHNPDGTPSGYKWVKVPPEKIVEEYSPSGQAYVYLMAYTIQCFVRPQTRY</sequence>
<evidence type="ECO:0000256" key="1">
    <source>
        <dbReference type="SAM" id="SignalP"/>
    </source>
</evidence>
<feature type="chain" id="PRO_5022927028" evidence="1">
    <location>
        <begin position="20"/>
        <end position="136"/>
    </location>
</feature>
<feature type="signal peptide" evidence="1">
    <location>
        <begin position="1"/>
        <end position="19"/>
    </location>
</feature>
<keyword evidence="3" id="KW-1185">Reference proteome</keyword>
<organism evidence="2 3">
    <name type="scientific">Bradyrhizobium rifense</name>
    <dbReference type="NCBI Taxonomy" id="515499"/>
    <lineage>
        <taxon>Bacteria</taxon>
        <taxon>Pseudomonadati</taxon>
        <taxon>Pseudomonadota</taxon>
        <taxon>Alphaproteobacteria</taxon>
        <taxon>Hyphomicrobiales</taxon>
        <taxon>Nitrobacteraceae</taxon>
        <taxon>Bradyrhizobium</taxon>
    </lineage>
</organism>
<reference evidence="2 3" key="1">
    <citation type="submission" date="2019-08" db="EMBL/GenBank/DDBJ databases">
        <title>Bradyrhizobium hipponensis sp. nov., a rhizobium isolated from a Lupinus angustifolius root nodule in Tunisia.</title>
        <authorList>
            <person name="Off K."/>
            <person name="Rejili M."/>
            <person name="Mars M."/>
            <person name="Brachmann A."/>
            <person name="Marin M."/>
        </authorList>
    </citation>
    <scope>NUCLEOTIDE SEQUENCE [LARGE SCALE GENOMIC DNA]</scope>
    <source>
        <strain evidence="2 3">CTAW71</strain>
    </source>
</reference>
<proteinExistence type="predicted"/>
<comment type="caution">
    <text evidence="2">The sequence shown here is derived from an EMBL/GenBank/DDBJ whole genome shotgun (WGS) entry which is preliminary data.</text>
</comment>
<accession>A0A5D3K3P8</accession>
<dbReference type="EMBL" id="VSSS01000121">
    <property type="protein sequence ID" value="TYL82241.1"/>
    <property type="molecule type" value="Genomic_DNA"/>
</dbReference>
<dbReference type="RefSeq" id="WP_148779074.1">
    <property type="nucleotide sequence ID" value="NZ_VSSS01000121.1"/>
</dbReference>
<name>A0A5D3K3P8_9BRAD</name>
<evidence type="ECO:0000313" key="3">
    <source>
        <dbReference type="Proteomes" id="UP000324758"/>
    </source>
</evidence>
<dbReference type="OrthoDB" id="9837151at2"/>
<keyword evidence="1" id="KW-0732">Signal</keyword>
<dbReference type="AlphaFoldDB" id="A0A5D3K3P8"/>
<evidence type="ECO:0000313" key="2">
    <source>
        <dbReference type="EMBL" id="TYL82241.1"/>
    </source>
</evidence>
<gene>
    <name evidence="2" type="ORF">FXB40_47195</name>
</gene>
<protein>
    <submittedName>
        <fullName evidence="2">Uncharacterized protein</fullName>
    </submittedName>
</protein>